<protein>
    <submittedName>
        <fullName evidence="2">Predicted protein</fullName>
    </submittedName>
</protein>
<evidence type="ECO:0000313" key="2">
    <source>
        <dbReference type="EMBL" id="EFH39819.1"/>
    </source>
</evidence>
<proteinExistence type="predicted"/>
<sequence>DLDNKPKIVVPSHSMHLIWYVPQEEDNVAQSQSRLPPPSPTALTSPAPMKEPIPSPPLQSQSRTAAFIPTKNSKSQITPSPNPSLHPNHRTVAPSGNSASPFSSSPNCIGSPEERDFSTLSHRSMGWSLGRRRGVGGQYRERRRFGGDGSVHIGFDLLRH</sequence>
<feature type="compositionally biased region" description="Polar residues" evidence="1">
    <location>
        <begin position="58"/>
        <end position="85"/>
    </location>
</feature>
<dbReference type="HOGENOM" id="CLU_1656588_0_0_1"/>
<gene>
    <name evidence="2" type="ORF">ARALYDRAFT_683670</name>
</gene>
<dbReference type="Gramene" id="Al_scaffold_0008_490">
    <property type="protein sequence ID" value="Al_scaffold_0008_490"/>
    <property type="gene ID" value="Al_scaffold_0008_490"/>
</dbReference>
<dbReference type="AlphaFoldDB" id="D7MLY9"/>
<feature type="region of interest" description="Disordered" evidence="1">
    <location>
        <begin position="26"/>
        <end position="148"/>
    </location>
</feature>
<evidence type="ECO:0000313" key="3">
    <source>
        <dbReference type="Proteomes" id="UP000008694"/>
    </source>
</evidence>
<keyword evidence="3" id="KW-1185">Reference proteome</keyword>
<dbReference type="EMBL" id="GL348720">
    <property type="protein sequence ID" value="EFH39819.1"/>
    <property type="molecule type" value="Genomic_DNA"/>
</dbReference>
<organism evidence="3">
    <name type="scientific">Arabidopsis lyrata subsp. lyrata</name>
    <name type="common">Lyre-leaved rock-cress</name>
    <dbReference type="NCBI Taxonomy" id="81972"/>
    <lineage>
        <taxon>Eukaryota</taxon>
        <taxon>Viridiplantae</taxon>
        <taxon>Streptophyta</taxon>
        <taxon>Embryophyta</taxon>
        <taxon>Tracheophyta</taxon>
        <taxon>Spermatophyta</taxon>
        <taxon>Magnoliopsida</taxon>
        <taxon>eudicotyledons</taxon>
        <taxon>Gunneridae</taxon>
        <taxon>Pentapetalae</taxon>
        <taxon>rosids</taxon>
        <taxon>malvids</taxon>
        <taxon>Brassicales</taxon>
        <taxon>Brassicaceae</taxon>
        <taxon>Camelineae</taxon>
        <taxon>Arabidopsis</taxon>
    </lineage>
</organism>
<dbReference type="Proteomes" id="UP000008694">
    <property type="component" value="Unassembled WGS sequence"/>
</dbReference>
<feature type="compositionally biased region" description="Low complexity" evidence="1">
    <location>
        <begin position="93"/>
        <end position="107"/>
    </location>
</feature>
<evidence type="ECO:0000256" key="1">
    <source>
        <dbReference type="SAM" id="MobiDB-lite"/>
    </source>
</evidence>
<accession>D7MLY9</accession>
<name>D7MLY9_ARALL</name>
<reference evidence="3" key="1">
    <citation type="journal article" date="2011" name="Nat. Genet.">
        <title>The Arabidopsis lyrata genome sequence and the basis of rapid genome size change.</title>
        <authorList>
            <person name="Hu T.T."/>
            <person name="Pattyn P."/>
            <person name="Bakker E.G."/>
            <person name="Cao J."/>
            <person name="Cheng J.-F."/>
            <person name="Clark R.M."/>
            <person name="Fahlgren N."/>
            <person name="Fawcett J.A."/>
            <person name="Grimwood J."/>
            <person name="Gundlach H."/>
            <person name="Haberer G."/>
            <person name="Hollister J.D."/>
            <person name="Ossowski S."/>
            <person name="Ottilar R.P."/>
            <person name="Salamov A.A."/>
            <person name="Schneeberger K."/>
            <person name="Spannagl M."/>
            <person name="Wang X."/>
            <person name="Yang L."/>
            <person name="Nasrallah M.E."/>
            <person name="Bergelson J."/>
            <person name="Carrington J.C."/>
            <person name="Gaut B.S."/>
            <person name="Schmutz J."/>
            <person name="Mayer K.F.X."/>
            <person name="Van de Peer Y."/>
            <person name="Grigoriev I.V."/>
            <person name="Nordborg M."/>
            <person name="Weigel D."/>
            <person name="Guo Y.-L."/>
        </authorList>
    </citation>
    <scope>NUCLEOTIDE SEQUENCE [LARGE SCALE GENOMIC DNA]</scope>
    <source>
        <strain evidence="3">cv. MN47</strain>
    </source>
</reference>
<feature type="non-terminal residue" evidence="2">
    <location>
        <position position="1"/>
    </location>
</feature>